<reference evidence="2 3" key="1">
    <citation type="submission" date="2017-02" db="EMBL/GenBank/DDBJ databases">
        <authorList>
            <person name="Peterson S.W."/>
        </authorList>
    </citation>
    <scope>NUCLEOTIDE SEQUENCE [LARGE SCALE GENOMIC DNA]</scope>
    <source>
        <strain evidence="3">type strain: NCCB 100098</strain>
    </source>
</reference>
<dbReference type="EMBL" id="FUZI01000014">
    <property type="protein sequence ID" value="SKC34212.1"/>
    <property type="molecule type" value="Genomic_DNA"/>
</dbReference>
<dbReference type="SUPFAM" id="SSF52540">
    <property type="entry name" value="P-loop containing nucleoside triphosphate hydrolases"/>
    <property type="match status" value="1"/>
</dbReference>
<evidence type="ECO:0000313" key="3">
    <source>
        <dbReference type="Proteomes" id="UP000189966"/>
    </source>
</evidence>
<accession>A0A1T5I584</accession>
<dbReference type="InterPro" id="IPR027417">
    <property type="entry name" value="P-loop_NTPase"/>
</dbReference>
<sequence>MSNIHFFLQGKGGVGKTLISSFTTQYLKSISKDVLCIDTDSVNHTFSQYKSFKVIKYNIYNPESSFLDETVIEQMAEFVYESNNENIIIDNGASSFMPLMKYLTDNEIIDALNEAGHNIYIHTVITGGQGLEDTAAGLQSILENFQSTSVIVWLNYKFGDILMNNKKFNGWSLYKNNSDAISGIIPIDFNTSQLFQNDLELMLGAKHTFDEAMTSSKLFSRNRLKQMKEQIFQSIEDTELSCFTSNGEQDD</sequence>
<dbReference type="Pfam" id="PF01656">
    <property type="entry name" value="CbiA"/>
    <property type="match status" value="1"/>
</dbReference>
<protein>
    <recommendedName>
        <fullName evidence="1">CobQ/CobB/MinD/ParA nucleotide binding domain-containing protein</fullName>
    </recommendedName>
</protein>
<name>A0A1T5I584_9GAMM</name>
<dbReference type="Proteomes" id="UP000189966">
    <property type="component" value="Unassembled WGS sequence"/>
</dbReference>
<dbReference type="RefSeq" id="WP_080159109.1">
    <property type="nucleotide sequence ID" value="NZ_FUZI01000014.1"/>
</dbReference>
<dbReference type="OrthoDB" id="9780677at2"/>
<proteinExistence type="predicted"/>
<gene>
    <name evidence="2" type="ORF">CZ809_03824</name>
</gene>
<organism evidence="2 3">
    <name type="scientific">Photobacterium piscicola</name>
    <dbReference type="NCBI Taxonomy" id="1378299"/>
    <lineage>
        <taxon>Bacteria</taxon>
        <taxon>Pseudomonadati</taxon>
        <taxon>Pseudomonadota</taxon>
        <taxon>Gammaproteobacteria</taxon>
        <taxon>Vibrionales</taxon>
        <taxon>Vibrionaceae</taxon>
        <taxon>Photobacterium</taxon>
    </lineage>
</organism>
<feature type="domain" description="CobQ/CobB/MinD/ParA nucleotide binding" evidence="1">
    <location>
        <begin position="8"/>
        <end position="194"/>
    </location>
</feature>
<dbReference type="AlphaFoldDB" id="A0A1T5I584"/>
<dbReference type="Gene3D" id="3.40.50.300">
    <property type="entry name" value="P-loop containing nucleotide triphosphate hydrolases"/>
    <property type="match status" value="1"/>
</dbReference>
<dbReference type="InterPro" id="IPR002586">
    <property type="entry name" value="CobQ/CobB/MinD/ParA_Nub-bd_dom"/>
</dbReference>
<evidence type="ECO:0000259" key="1">
    <source>
        <dbReference type="Pfam" id="PF01656"/>
    </source>
</evidence>
<evidence type="ECO:0000313" key="2">
    <source>
        <dbReference type="EMBL" id="SKC34212.1"/>
    </source>
</evidence>